<dbReference type="InterPro" id="IPR005183">
    <property type="entry name" value="DUF305_CopM-like"/>
</dbReference>
<proteinExistence type="predicted"/>
<sequence>MRRTVPAALLGVLLLSGCGAHSIHDLRGGSGGAGHGAHGGAAHGGAGHGAHGDAGPGGSGPATPGVSPGPAVGTAAGVAFNAADVMFLQMMVPYNRQGAELVRLARDRPVRPEVRELAEAIGVTQEREADSMAGLLVAWDQPATAEDDEHAAHGGMPDISEKEVDALIGAPAAEFERRFLNMLIAQQDDAAQMARAEVLTGLNPQVKGMARRVDASRTAQIAQMLALLGQE</sequence>
<gene>
    <name evidence="3" type="ORF">GCM10010517_67830</name>
</gene>
<dbReference type="Gene3D" id="1.20.1260.10">
    <property type="match status" value="1"/>
</dbReference>
<dbReference type="Proteomes" id="UP001500831">
    <property type="component" value="Unassembled WGS sequence"/>
</dbReference>
<dbReference type="PANTHER" id="PTHR36933:SF1">
    <property type="entry name" value="SLL0788 PROTEIN"/>
    <property type="match status" value="1"/>
</dbReference>
<reference evidence="3 4" key="1">
    <citation type="journal article" date="2019" name="Int. J. Syst. Evol. Microbiol.">
        <title>The Global Catalogue of Microorganisms (GCM) 10K type strain sequencing project: providing services to taxonomists for standard genome sequencing and annotation.</title>
        <authorList>
            <consortium name="The Broad Institute Genomics Platform"/>
            <consortium name="The Broad Institute Genome Sequencing Center for Infectious Disease"/>
            <person name="Wu L."/>
            <person name="Ma J."/>
        </authorList>
    </citation>
    <scope>NUCLEOTIDE SEQUENCE [LARGE SCALE GENOMIC DNA]</scope>
    <source>
        <strain evidence="3 4">JCM 6242</strain>
    </source>
</reference>
<dbReference type="PANTHER" id="PTHR36933">
    <property type="entry name" value="SLL0788 PROTEIN"/>
    <property type="match status" value="1"/>
</dbReference>
<feature type="region of interest" description="Disordered" evidence="1">
    <location>
        <begin position="31"/>
        <end position="68"/>
    </location>
</feature>
<organism evidence="3 4">
    <name type="scientific">Streptosporangium fragile</name>
    <dbReference type="NCBI Taxonomy" id="46186"/>
    <lineage>
        <taxon>Bacteria</taxon>
        <taxon>Bacillati</taxon>
        <taxon>Actinomycetota</taxon>
        <taxon>Actinomycetes</taxon>
        <taxon>Streptosporangiales</taxon>
        <taxon>Streptosporangiaceae</taxon>
        <taxon>Streptosporangium</taxon>
    </lineage>
</organism>
<evidence type="ECO:0000259" key="2">
    <source>
        <dbReference type="Pfam" id="PF03713"/>
    </source>
</evidence>
<evidence type="ECO:0000256" key="1">
    <source>
        <dbReference type="SAM" id="MobiDB-lite"/>
    </source>
</evidence>
<feature type="domain" description="DUF305" evidence="2">
    <location>
        <begin position="84"/>
        <end position="228"/>
    </location>
</feature>
<dbReference type="Pfam" id="PF03713">
    <property type="entry name" value="DUF305"/>
    <property type="match status" value="1"/>
</dbReference>
<accession>A0ABN3W7F8</accession>
<feature type="compositionally biased region" description="Gly residues" evidence="1">
    <location>
        <begin position="31"/>
        <end position="60"/>
    </location>
</feature>
<dbReference type="EMBL" id="BAAAVI010000072">
    <property type="protein sequence ID" value="GAA2901996.1"/>
    <property type="molecule type" value="Genomic_DNA"/>
</dbReference>
<name>A0ABN3W7F8_9ACTN</name>
<protein>
    <recommendedName>
        <fullName evidence="2">DUF305 domain-containing protein</fullName>
    </recommendedName>
</protein>
<dbReference type="RefSeq" id="WP_344980097.1">
    <property type="nucleotide sequence ID" value="NZ_BAAAVI010000072.1"/>
</dbReference>
<dbReference type="PROSITE" id="PS51257">
    <property type="entry name" value="PROKAR_LIPOPROTEIN"/>
    <property type="match status" value="1"/>
</dbReference>
<keyword evidence="4" id="KW-1185">Reference proteome</keyword>
<comment type="caution">
    <text evidence="3">The sequence shown here is derived from an EMBL/GenBank/DDBJ whole genome shotgun (WGS) entry which is preliminary data.</text>
</comment>
<evidence type="ECO:0000313" key="4">
    <source>
        <dbReference type="Proteomes" id="UP001500831"/>
    </source>
</evidence>
<evidence type="ECO:0000313" key="3">
    <source>
        <dbReference type="EMBL" id="GAA2901996.1"/>
    </source>
</evidence>
<dbReference type="InterPro" id="IPR012347">
    <property type="entry name" value="Ferritin-like"/>
</dbReference>